<protein>
    <submittedName>
        <fullName evidence="2">Uncharacterized protein</fullName>
    </submittedName>
</protein>
<dbReference type="InterPro" id="IPR058676">
    <property type="entry name" value="YuzK"/>
</dbReference>
<name>A0A1H2V8P9_9BACI</name>
<dbReference type="RefSeq" id="WP_176967731.1">
    <property type="nucleotide sequence ID" value="NZ_FNNC01000004.1"/>
</dbReference>
<dbReference type="AlphaFoldDB" id="A0A1H2V8P9"/>
<reference evidence="2 3" key="1">
    <citation type="submission" date="2016-10" db="EMBL/GenBank/DDBJ databases">
        <authorList>
            <person name="de Groot N.N."/>
        </authorList>
    </citation>
    <scope>NUCLEOTIDE SEQUENCE [LARGE SCALE GENOMIC DNA]</scope>
    <source>
        <strain evidence="2 3">DSM 23126</strain>
    </source>
</reference>
<dbReference type="EMBL" id="FNNC01000004">
    <property type="protein sequence ID" value="SDW64726.1"/>
    <property type="molecule type" value="Genomic_DNA"/>
</dbReference>
<evidence type="ECO:0000256" key="1">
    <source>
        <dbReference type="SAM" id="MobiDB-lite"/>
    </source>
</evidence>
<sequence length="53" mass="6147">MTNSQLNTTEMIDKGMQQSHSMSVEESVRTIENIMQVEAARQQDYEDNKIENL</sequence>
<feature type="region of interest" description="Disordered" evidence="1">
    <location>
        <begin position="1"/>
        <end position="27"/>
    </location>
</feature>
<keyword evidence="3" id="KW-1185">Reference proteome</keyword>
<dbReference type="Proteomes" id="UP000199488">
    <property type="component" value="Unassembled WGS sequence"/>
</dbReference>
<gene>
    <name evidence="2" type="ORF">SAMN05421781_1978</name>
</gene>
<accession>A0A1H2V8P9</accession>
<organism evidence="2 3">
    <name type="scientific">Marinococcus luteus</name>
    <dbReference type="NCBI Taxonomy" id="1122204"/>
    <lineage>
        <taxon>Bacteria</taxon>
        <taxon>Bacillati</taxon>
        <taxon>Bacillota</taxon>
        <taxon>Bacilli</taxon>
        <taxon>Bacillales</taxon>
        <taxon>Bacillaceae</taxon>
        <taxon>Marinococcus</taxon>
    </lineage>
</organism>
<feature type="compositionally biased region" description="Polar residues" evidence="1">
    <location>
        <begin position="1"/>
        <end position="24"/>
    </location>
</feature>
<evidence type="ECO:0000313" key="2">
    <source>
        <dbReference type="EMBL" id="SDW64726.1"/>
    </source>
</evidence>
<evidence type="ECO:0000313" key="3">
    <source>
        <dbReference type="Proteomes" id="UP000199488"/>
    </source>
</evidence>
<dbReference type="Pfam" id="PF26149">
    <property type="entry name" value="YuzK"/>
    <property type="match status" value="1"/>
</dbReference>
<proteinExistence type="predicted"/>